<dbReference type="PANTHER" id="PTHR19957">
    <property type="entry name" value="SYNTAXIN"/>
    <property type="match status" value="1"/>
</dbReference>
<evidence type="ECO:0000259" key="2">
    <source>
        <dbReference type="PROSITE" id="PS50192"/>
    </source>
</evidence>
<dbReference type="Pfam" id="PF14523">
    <property type="entry name" value="Syntaxin_2"/>
    <property type="match status" value="1"/>
</dbReference>
<dbReference type="EMBL" id="JAEUBE010000143">
    <property type="protein sequence ID" value="KAH3669081.1"/>
    <property type="molecule type" value="Genomic_DNA"/>
</dbReference>
<dbReference type="AlphaFoldDB" id="A0A9P8T8K2"/>
<dbReference type="GO" id="GO:0048278">
    <property type="term" value="P:vesicle docking"/>
    <property type="evidence" value="ECO:0007669"/>
    <property type="project" value="TreeGrafter"/>
</dbReference>
<dbReference type="GO" id="GO:0031201">
    <property type="term" value="C:SNARE complex"/>
    <property type="evidence" value="ECO:0007669"/>
    <property type="project" value="TreeGrafter"/>
</dbReference>
<dbReference type="PANTHER" id="PTHR19957:SF38">
    <property type="entry name" value="LD27581P"/>
    <property type="match status" value="1"/>
</dbReference>
<dbReference type="GO" id="GO:0006896">
    <property type="term" value="P:Golgi to vacuole transport"/>
    <property type="evidence" value="ECO:0007669"/>
    <property type="project" value="TreeGrafter"/>
</dbReference>
<dbReference type="GO" id="GO:0000149">
    <property type="term" value="F:SNARE binding"/>
    <property type="evidence" value="ECO:0007669"/>
    <property type="project" value="TreeGrafter"/>
</dbReference>
<protein>
    <recommendedName>
        <fullName evidence="2">t-SNARE coiled-coil homology domain-containing protein</fullName>
    </recommendedName>
</protein>
<dbReference type="SUPFAM" id="SSF47661">
    <property type="entry name" value="t-snare proteins"/>
    <property type="match status" value="1"/>
</dbReference>
<dbReference type="InterPro" id="IPR045242">
    <property type="entry name" value="Syntaxin"/>
</dbReference>
<evidence type="ECO:0000313" key="3">
    <source>
        <dbReference type="EMBL" id="KAH3669081.1"/>
    </source>
</evidence>
<dbReference type="Gene3D" id="1.20.58.70">
    <property type="match status" value="1"/>
</dbReference>
<dbReference type="InterPro" id="IPR010989">
    <property type="entry name" value="SNARE"/>
</dbReference>
<organism evidence="3 4">
    <name type="scientific">Ogataea philodendri</name>
    <dbReference type="NCBI Taxonomy" id="1378263"/>
    <lineage>
        <taxon>Eukaryota</taxon>
        <taxon>Fungi</taxon>
        <taxon>Dikarya</taxon>
        <taxon>Ascomycota</taxon>
        <taxon>Saccharomycotina</taxon>
        <taxon>Pichiomycetes</taxon>
        <taxon>Pichiales</taxon>
        <taxon>Pichiaceae</taxon>
        <taxon>Ogataea</taxon>
    </lineage>
</organism>
<reference evidence="3" key="2">
    <citation type="submission" date="2021-01" db="EMBL/GenBank/DDBJ databases">
        <authorList>
            <person name="Schikora-Tamarit M.A."/>
        </authorList>
    </citation>
    <scope>NUCLEOTIDE SEQUENCE</scope>
    <source>
        <strain evidence="3">CBS6075</strain>
    </source>
</reference>
<dbReference type="GO" id="GO:0006906">
    <property type="term" value="P:vesicle fusion"/>
    <property type="evidence" value="ECO:0007669"/>
    <property type="project" value="TreeGrafter"/>
</dbReference>
<sequence length="320" mass="35784">MSSPFDAITLEEQPVYQDVPEFDEINQQISNALLSVNNSLSNLNKNLNFLETAIDKGQSVEKYQQSSSKLISQLMDLFKGVSSDTRTLNGLDAALLNKSQTFVRDKLNTNLKRSLQEFNQLQQFYTDLEKKQNEKSASLIGSGLVDETPVAQPQQQQVVIEYEPVNAEEVEYQRALIEERERDIENISHGIEELNEIFHDLSNIVVDQGSMIDNIESNFRPSEPQLATSPFEFQATPYTGIVCTFGSVASSTHSSSDLSVDGSVAPVPVWVSGLVFFHILTNESSLQLTNRRLSLFSQSAHQIVPWVPWQLATHTHSSSS</sequence>
<dbReference type="RefSeq" id="XP_046063464.1">
    <property type="nucleotide sequence ID" value="XM_046202463.1"/>
</dbReference>
<name>A0A9P8T8K2_9ASCO</name>
<dbReference type="CDD" id="cd15840">
    <property type="entry name" value="SNARE_Qa"/>
    <property type="match status" value="1"/>
</dbReference>
<dbReference type="GO" id="GO:0005484">
    <property type="term" value="F:SNAP receptor activity"/>
    <property type="evidence" value="ECO:0007669"/>
    <property type="project" value="TreeGrafter"/>
</dbReference>
<keyword evidence="4" id="KW-1185">Reference proteome</keyword>
<dbReference type="InterPro" id="IPR000727">
    <property type="entry name" value="T_SNARE_dom"/>
</dbReference>
<dbReference type="Proteomes" id="UP000769157">
    <property type="component" value="Unassembled WGS sequence"/>
</dbReference>
<accession>A0A9P8T8K2</accession>
<reference evidence="3" key="1">
    <citation type="journal article" date="2021" name="Open Biol.">
        <title>Shared evolutionary footprints suggest mitochondrial oxidative damage underlies multiple complex I losses in fungi.</title>
        <authorList>
            <person name="Schikora-Tamarit M.A."/>
            <person name="Marcet-Houben M."/>
            <person name="Nosek J."/>
            <person name="Gabaldon T."/>
        </authorList>
    </citation>
    <scope>NUCLEOTIDE SEQUENCE</scope>
    <source>
        <strain evidence="3">CBS6075</strain>
    </source>
</reference>
<comment type="similarity">
    <text evidence="1">Belongs to the syntaxin family.</text>
</comment>
<dbReference type="SMART" id="SM00397">
    <property type="entry name" value="t_SNARE"/>
    <property type="match status" value="1"/>
</dbReference>
<dbReference type="GO" id="GO:0006886">
    <property type="term" value="P:intracellular protein transport"/>
    <property type="evidence" value="ECO:0007669"/>
    <property type="project" value="TreeGrafter"/>
</dbReference>
<dbReference type="GeneID" id="70233644"/>
<proteinExistence type="inferred from homology"/>
<gene>
    <name evidence="3" type="ORF">OGAPHI_001677</name>
</gene>
<feature type="domain" description="T-SNARE coiled-coil homology" evidence="2">
    <location>
        <begin position="174"/>
        <end position="236"/>
    </location>
</feature>
<evidence type="ECO:0000313" key="4">
    <source>
        <dbReference type="Proteomes" id="UP000769157"/>
    </source>
</evidence>
<dbReference type="InterPro" id="IPR006011">
    <property type="entry name" value="Syntaxin_N"/>
</dbReference>
<evidence type="ECO:0000256" key="1">
    <source>
        <dbReference type="ARBA" id="ARBA00009063"/>
    </source>
</evidence>
<dbReference type="PROSITE" id="PS50192">
    <property type="entry name" value="T_SNARE"/>
    <property type="match status" value="1"/>
</dbReference>
<dbReference type="OrthoDB" id="364348at2759"/>
<dbReference type="GO" id="GO:0012505">
    <property type="term" value="C:endomembrane system"/>
    <property type="evidence" value="ECO:0007669"/>
    <property type="project" value="TreeGrafter"/>
</dbReference>
<comment type="caution">
    <text evidence="3">The sequence shown here is derived from an EMBL/GenBank/DDBJ whole genome shotgun (WGS) entry which is preliminary data.</text>
</comment>